<feature type="binding site" description="covalent" evidence="13">
    <location>
        <position position="89"/>
    </location>
    <ligand>
        <name>heme c</name>
        <dbReference type="ChEBI" id="CHEBI:61717"/>
        <label>1</label>
    </ligand>
</feature>
<dbReference type="InterPro" id="IPR036909">
    <property type="entry name" value="Cyt_c-like_dom_sf"/>
</dbReference>
<keyword evidence="10 14" id="KW-0408">Iron</keyword>
<feature type="region of interest" description="Disordered" evidence="15">
    <location>
        <begin position="32"/>
        <end position="68"/>
    </location>
</feature>
<dbReference type="AlphaFoldDB" id="A0A4Q7V807"/>
<dbReference type="GO" id="GO:0020037">
    <property type="term" value="F:heme binding"/>
    <property type="evidence" value="ECO:0007669"/>
    <property type="project" value="InterPro"/>
</dbReference>
<dbReference type="PROSITE" id="PS51007">
    <property type="entry name" value="CYTC"/>
    <property type="match status" value="2"/>
</dbReference>
<dbReference type="InterPro" id="IPR026259">
    <property type="entry name" value="MauG/Cytc_peroxidase"/>
</dbReference>
<feature type="binding site" description="covalent" evidence="13">
    <location>
        <position position="235"/>
    </location>
    <ligand>
        <name>heme c</name>
        <dbReference type="ChEBI" id="CHEBI:61717"/>
        <label>2</label>
    </ligand>
</feature>
<evidence type="ECO:0000256" key="10">
    <source>
        <dbReference type="ARBA" id="ARBA00023004"/>
    </source>
</evidence>
<evidence type="ECO:0000256" key="7">
    <source>
        <dbReference type="ARBA" id="ARBA00022764"/>
    </source>
</evidence>
<dbReference type="GO" id="GO:0009055">
    <property type="term" value="F:electron transfer activity"/>
    <property type="evidence" value="ECO:0007669"/>
    <property type="project" value="InterPro"/>
</dbReference>
<evidence type="ECO:0000256" key="1">
    <source>
        <dbReference type="ARBA" id="ARBA00004418"/>
    </source>
</evidence>
<protein>
    <recommendedName>
        <fullName evidence="12">Methylamine utilization protein MauG</fullName>
    </recommendedName>
</protein>
<proteinExistence type="predicted"/>
<feature type="binding site" description="axial binding residue" evidence="14">
    <location>
        <position position="93"/>
    </location>
    <ligand>
        <name>heme c</name>
        <dbReference type="ChEBI" id="CHEBI:61717"/>
        <label>1</label>
    </ligand>
    <ligandPart>
        <name>Fe</name>
        <dbReference type="ChEBI" id="CHEBI:18248"/>
    </ligandPart>
</feature>
<evidence type="ECO:0000256" key="14">
    <source>
        <dbReference type="PIRSR" id="PIRSR000294-2"/>
    </source>
</evidence>
<evidence type="ECO:0000256" key="2">
    <source>
        <dbReference type="ARBA" id="ARBA00004856"/>
    </source>
</evidence>
<feature type="binding site" description="covalent" evidence="13">
    <location>
        <position position="238"/>
    </location>
    <ligand>
        <name>heme c</name>
        <dbReference type="ChEBI" id="CHEBI:61717"/>
        <label>2</label>
    </ligand>
</feature>
<dbReference type="Pfam" id="PF00034">
    <property type="entry name" value="Cytochrom_C"/>
    <property type="match status" value="1"/>
</dbReference>
<feature type="domain" description="Cytochrome c" evidence="16">
    <location>
        <begin position="220"/>
        <end position="341"/>
    </location>
</feature>
<evidence type="ECO:0000313" key="18">
    <source>
        <dbReference type="Proteomes" id="UP000293398"/>
    </source>
</evidence>
<dbReference type="GO" id="GO:0046872">
    <property type="term" value="F:metal ion binding"/>
    <property type="evidence" value="ECO:0007669"/>
    <property type="project" value="UniProtKB-KW"/>
</dbReference>
<accession>A0A4Q7V807</accession>
<dbReference type="GO" id="GO:0004130">
    <property type="term" value="F:cytochrome-c peroxidase activity"/>
    <property type="evidence" value="ECO:0007669"/>
    <property type="project" value="TreeGrafter"/>
</dbReference>
<comment type="caution">
    <text evidence="17">The sequence shown here is derived from an EMBL/GenBank/DDBJ whole genome shotgun (WGS) entry which is preliminary data.</text>
</comment>
<evidence type="ECO:0000256" key="8">
    <source>
        <dbReference type="ARBA" id="ARBA00022982"/>
    </source>
</evidence>
<evidence type="ECO:0000259" key="16">
    <source>
        <dbReference type="PROSITE" id="PS51007"/>
    </source>
</evidence>
<evidence type="ECO:0000256" key="9">
    <source>
        <dbReference type="ARBA" id="ARBA00023002"/>
    </source>
</evidence>
<comment type="PTM">
    <text evidence="13">Binds 2 heme groups per subunit.</text>
</comment>
<comment type="pathway">
    <text evidence="2">One-carbon metabolism; methylamine degradation.</text>
</comment>
<keyword evidence="5 14" id="KW-0479">Metal-binding</keyword>
<keyword evidence="17" id="KW-0575">Peroxidase</keyword>
<feature type="binding site" description="covalent" evidence="13">
    <location>
        <position position="92"/>
    </location>
    <ligand>
        <name>heme c</name>
        <dbReference type="ChEBI" id="CHEBI:61717"/>
        <label>1</label>
    </ligand>
</feature>
<dbReference type="EMBL" id="SHKO01000005">
    <property type="protein sequence ID" value="RZT91453.1"/>
    <property type="molecule type" value="Genomic_DNA"/>
</dbReference>
<keyword evidence="18" id="KW-1185">Reference proteome</keyword>
<evidence type="ECO:0000256" key="5">
    <source>
        <dbReference type="ARBA" id="ARBA00022723"/>
    </source>
</evidence>
<organism evidence="17 18">
    <name type="scientific">Advenella incenata</name>
    <dbReference type="NCBI Taxonomy" id="267800"/>
    <lineage>
        <taxon>Bacteria</taxon>
        <taxon>Pseudomonadati</taxon>
        <taxon>Pseudomonadota</taxon>
        <taxon>Betaproteobacteria</taxon>
        <taxon>Burkholderiales</taxon>
        <taxon>Alcaligenaceae</taxon>
    </lineage>
</organism>
<dbReference type="PANTHER" id="PTHR30600:SF10">
    <property type="entry name" value="BLL6722 PROTEIN"/>
    <property type="match status" value="1"/>
</dbReference>
<sequence length="355" mass="39369">MIKGKKQCGRTWPGLILMAALLACVQGPDLRRAHGAPQADAGSMRSLKQKYQRPQSVPYPADNPHSQAKEELGRKLFFDTRLSRAGRSCATCHDPGKRWSDGLAQPIGSEQQEFARKTPTLLNSAWLSALMWDGRADTLEQQAVMPITAEHEMNMPVALLLERINALDDYQQPVQRAYGGVRQITVVHIKQALATFERTLVSPRTDLDRWIAGDEQALTTQEQRGFAIYNGKARCSACHSSWRMTDDGFHDIGLASADRGRGKFTPPQVVGMQYAFKTPTLRELNDKGPYMHDGSIDSLEAVISHYEEGGIARPSRSPEMKPFTLTGQERADLLAFLRALGRNPVTQAATGQLEN</sequence>
<feature type="domain" description="Cytochrome c" evidence="16">
    <location>
        <begin position="68"/>
        <end position="168"/>
    </location>
</feature>
<dbReference type="PROSITE" id="PS51257">
    <property type="entry name" value="PROKAR_LIPOPROTEIN"/>
    <property type="match status" value="1"/>
</dbReference>
<evidence type="ECO:0000256" key="4">
    <source>
        <dbReference type="ARBA" id="ARBA00022617"/>
    </source>
</evidence>
<gene>
    <name evidence="17" type="ORF">EV681_4207</name>
</gene>
<evidence type="ECO:0000256" key="13">
    <source>
        <dbReference type="PIRSR" id="PIRSR000294-1"/>
    </source>
</evidence>
<evidence type="ECO:0000256" key="15">
    <source>
        <dbReference type="SAM" id="MobiDB-lite"/>
    </source>
</evidence>
<dbReference type="OrthoDB" id="9805202at2"/>
<dbReference type="SUPFAM" id="SSF46626">
    <property type="entry name" value="Cytochrome c"/>
    <property type="match status" value="2"/>
</dbReference>
<evidence type="ECO:0000256" key="6">
    <source>
        <dbReference type="ARBA" id="ARBA00022729"/>
    </source>
</evidence>
<dbReference type="Proteomes" id="UP000293398">
    <property type="component" value="Unassembled WGS sequence"/>
</dbReference>
<comment type="function">
    <text evidence="11">Involved in methylamine metabolism. Essential for the maturation of the beta subunit of MADH, presumably via a step in the biosynthesis of tryptophan tryptophylquinone (TTQ), the cofactor of MADH.</text>
</comment>
<dbReference type="FunFam" id="1.10.760.10:FF:000019">
    <property type="entry name" value="Di-heme cytochrome C peroxidase"/>
    <property type="match status" value="1"/>
</dbReference>
<comment type="subcellular location">
    <subcellularLocation>
        <location evidence="1">Periplasm</location>
    </subcellularLocation>
</comment>
<keyword evidence="3" id="KW-0813">Transport</keyword>
<reference evidence="17 18" key="1">
    <citation type="submission" date="2019-02" db="EMBL/GenBank/DDBJ databases">
        <title>Genomic Encyclopedia of Type Strains, Phase IV (KMG-IV): sequencing the most valuable type-strain genomes for metagenomic binning, comparative biology and taxonomic classification.</title>
        <authorList>
            <person name="Goeker M."/>
        </authorList>
    </citation>
    <scope>NUCLEOTIDE SEQUENCE [LARGE SCALE GENOMIC DNA]</scope>
    <source>
        <strain evidence="17 18">DSM 23814</strain>
    </source>
</reference>
<dbReference type="PANTHER" id="PTHR30600">
    <property type="entry name" value="CYTOCHROME C PEROXIDASE-RELATED"/>
    <property type="match status" value="1"/>
</dbReference>
<dbReference type="Pfam" id="PF03150">
    <property type="entry name" value="CCP_MauG"/>
    <property type="match status" value="1"/>
</dbReference>
<dbReference type="GO" id="GO:0042597">
    <property type="term" value="C:periplasmic space"/>
    <property type="evidence" value="ECO:0007669"/>
    <property type="project" value="UniProtKB-SubCell"/>
</dbReference>
<dbReference type="Gene3D" id="1.10.760.10">
    <property type="entry name" value="Cytochrome c-like domain"/>
    <property type="match status" value="2"/>
</dbReference>
<dbReference type="InterPro" id="IPR004852">
    <property type="entry name" value="Di-haem_cyt_c_peroxidsae"/>
</dbReference>
<dbReference type="PIRSF" id="PIRSF000294">
    <property type="entry name" value="Cytochrome-c_peroxidase"/>
    <property type="match status" value="1"/>
</dbReference>
<dbReference type="InterPro" id="IPR009056">
    <property type="entry name" value="Cyt_c-like_dom"/>
</dbReference>
<keyword evidence="7" id="KW-0574">Periplasm</keyword>
<feature type="binding site" description="axial binding residue" evidence="14">
    <location>
        <position position="239"/>
    </location>
    <ligand>
        <name>heme c</name>
        <dbReference type="ChEBI" id="CHEBI:61717"/>
        <label>2</label>
    </ligand>
    <ligandPart>
        <name>Fe</name>
        <dbReference type="ChEBI" id="CHEBI:18248"/>
    </ligandPart>
</feature>
<keyword evidence="9" id="KW-0560">Oxidoreductase</keyword>
<keyword evidence="4 13" id="KW-0349">Heme</keyword>
<evidence type="ECO:0000256" key="3">
    <source>
        <dbReference type="ARBA" id="ARBA00022448"/>
    </source>
</evidence>
<evidence type="ECO:0000313" key="17">
    <source>
        <dbReference type="EMBL" id="RZT91453.1"/>
    </source>
</evidence>
<evidence type="ECO:0000256" key="12">
    <source>
        <dbReference type="ARBA" id="ARBA00073576"/>
    </source>
</evidence>
<evidence type="ECO:0000256" key="11">
    <source>
        <dbReference type="ARBA" id="ARBA00058991"/>
    </source>
</evidence>
<dbReference type="InterPro" id="IPR051395">
    <property type="entry name" value="Cytochrome_c_Peroxidase/MauG"/>
</dbReference>
<comment type="cofactor">
    <cofactor evidence="13">
        <name>heme</name>
        <dbReference type="ChEBI" id="CHEBI:30413"/>
    </cofactor>
    <text evidence="13">Binds 2 heme groups.</text>
</comment>
<keyword evidence="8" id="KW-0249">Electron transport</keyword>
<dbReference type="RefSeq" id="WP_130305094.1">
    <property type="nucleotide sequence ID" value="NZ_SHKO01000005.1"/>
</dbReference>
<name>A0A4Q7V807_9BURK</name>
<keyword evidence="6" id="KW-0732">Signal</keyword>